<keyword evidence="2" id="KW-1185">Reference proteome</keyword>
<reference evidence="1 2" key="1">
    <citation type="journal article" date="2020" name="Cell">
        <title>Large-Scale Comparative Analyses of Tick Genomes Elucidate Their Genetic Diversity and Vector Capacities.</title>
        <authorList>
            <consortium name="Tick Genome and Microbiome Consortium (TIGMIC)"/>
            <person name="Jia N."/>
            <person name="Wang J."/>
            <person name="Shi W."/>
            <person name="Du L."/>
            <person name="Sun Y."/>
            <person name="Zhan W."/>
            <person name="Jiang J.F."/>
            <person name="Wang Q."/>
            <person name="Zhang B."/>
            <person name="Ji P."/>
            <person name="Bell-Sakyi L."/>
            <person name="Cui X.M."/>
            <person name="Yuan T.T."/>
            <person name="Jiang B.G."/>
            <person name="Yang W.F."/>
            <person name="Lam T.T."/>
            <person name="Chang Q.C."/>
            <person name="Ding S.J."/>
            <person name="Wang X.J."/>
            <person name="Zhu J.G."/>
            <person name="Ruan X.D."/>
            <person name="Zhao L."/>
            <person name="Wei J.T."/>
            <person name="Ye R.Z."/>
            <person name="Que T.C."/>
            <person name="Du C.H."/>
            <person name="Zhou Y.H."/>
            <person name="Cheng J.X."/>
            <person name="Dai P.F."/>
            <person name="Guo W.B."/>
            <person name="Han X.H."/>
            <person name="Huang E.J."/>
            <person name="Li L.F."/>
            <person name="Wei W."/>
            <person name="Gao Y.C."/>
            <person name="Liu J.Z."/>
            <person name="Shao H.Z."/>
            <person name="Wang X."/>
            <person name="Wang C.C."/>
            <person name="Yang T.C."/>
            <person name="Huo Q.B."/>
            <person name="Li W."/>
            <person name="Chen H.Y."/>
            <person name="Chen S.E."/>
            <person name="Zhou L.G."/>
            <person name="Ni X.B."/>
            <person name="Tian J.H."/>
            <person name="Sheng Y."/>
            <person name="Liu T."/>
            <person name="Pan Y.S."/>
            <person name="Xia L.Y."/>
            <person name="Li J."/>
            <person name="Zhao F."/>
            <person name="Cao W.C."/>
        </authorList>
    </citation>
    <scope>NUCLEOTIDE SEQUENCE [LARGE SCALE GENOMIC DNA]</scope>
    <source>
        <strain evidence="1">Iper-2018</strain>
    </source>
</reference>
<proteinExistence type="predicted"/>
<gene>
    <name evidence="1" type="ORF">HPB47_006521</name>
</gene>
<comment type="caution">
    <text evidence="1">The sequence shown here is derived from an EMBL/GenBank/DDBJ whole genome shotgun (WGS) entry which is preliminary data.</text>
</comment>
<name>A0AC60PA62_IXOPE</name>
<evidence type="ECO:0000313" key="2">
    <source>
        <dbReference type="Proteomes" id="UP000805193"/>
    </source>
</evidence>
<accession>A0AC60PA62</accession>
<sequence length="173" mass="18111">MDGTFVVVNACASDGVSDVFGDEAEDVFPTDADFPGRPVFSTRDLFRTSEDGGQPPPSCSKVVHVPSKEGTTPSKEPDVLSLAPAGLSGQGRGLPPRASGSSLKPVRKDPHLPPKGPKVSMDEKMEKSIPLSDNHLPLSGSGYVSSVSCEVAGRPKDTAKKMTVPRNVAPKDT</sequence>
<evidence type="ECO:0000313" key="1">
    <source>
        <dbReference type="EMBL" id="KAG0416305.1"/>
    </source>
</evidence>
<protein>
    <submittedName>
        <fullName evidence="1">Uncharacterized protein</fullName>
    </submittedName>
</protein>
<organism evidence="1 2">
    <name type="scientific">Ixodes persulcatus</name>
    <name type="common">Taiga tick</name>
    <dbReference type="NCBI Taxonomy" id="34615"/>
    <lineage>
        <taxon>Eukaryota</taxon>
        <taxon>Metazoa</taxon>
        <taxon>Ecdysozoa</taxon>
        <taxon>Arthropoda</taxon>
        <taxon>Chelicerata</taxon>
        <taxon>Arachnida</taxon>
        <taxon>Acari</taxon>
        <taxon>Parasitiformes</taxon>
        <taxon>Ixodida</taxon>
        <taxon>Ixodoidea</taxon>
        <taxon>Ixodidae</taxon>
        <taxon>Ixodinae</taxon>
        <taxon>Ixodes</taxon>
    </lineage>
</organism>
<dbReference type="EMBL" id="JABSTQ010010963">
    <property type="protein sequence ID" value="KAG0416305.1"/>
    <property type="molecule type" value="Genomic_DNA"/>
</dbReference>
<dbReference type="Proteomes" id="UP000805193">
    <property type="component" value="Unassembled WGS sequence"/>
</dbReference>